<dbReference type="PANTHER" id="PTHR47172:SF24">
    <property type="entry name" value="GATA ZINC FINGER DOMAIN-CONTAINING PROTEIN 14-RELATED"/>
    <property type="match status" value="1"/>
</dbReference>
<dbReference type="AlphaFoldDB" id="A0A8H5BRA2"/>
<feature type="compositionally biased region" description="Polar residues" evidence="7">
    <location>
        <begin position="343"/>
        <end position="364"/>
    </location>
</feature>
<proteinExistence type="predicted"/>
<feature type="compositionally biased region" description="Low complexity" evidence="7">
    <location>
        <begin position="534"/>
        <end position="548"/>
    </location>
</feature>
<dbReference type="Pfam" id="PF00320">
    <property type="entry name" value="GATA"/>
    <property type="match status" value="1"/>
</dbReference>
<dbReference type="Gene3D" id="3.30.50.10">
    <property type="entry name" value="Erythroid Transcription Factor GATA-1, subunit A"/>
    <property type="match status" value="1"/>
</dbReference>
<dbReference type="SUPFAM" id="SSF57716">
    <property type="entry name" value="Glucocorticoid receptor-like (DNA-binding domain)"/>
    <property type="match status" value="1"/>
</dbReference>
<keyword evidence="1" id="KW-0479">Metal-binding</keyword>
<dbReference type="CDD" id="cd00202">
    <property type="entry name" value="ZnF_GATA"/>
    <property type="match status" value="1"/>
</dbReference>
<comment type="caution">
    <text evidence="9">The sequence shown here is derived from an EMBL/GenBank/DDBJ whole genome shotgun (WGS) entry which is preliminary data.</text>
</comment>
<feature type="domain" description="GATA-type" evidence="8">
    <location>
        <begin position="456"/>
        <end position="518"/>
    </location>
</feature>
<feature type="region of interest" description="Disordered" evidence="7">
    <location>
        <begin position="495"/>
        <end position="582"/>
    </location>
</feature>
<evidence type="ECO:0000256" key="2">
    <source>
        <dbReference type="ARBA" id="ARBA00022771"/>
    </source>
</evidence>
<feature type="compositionally biased region" description="Polar residues" evidence="7">
    <location>
        <begin position="449"/>
        <end position="471"/>
    </location>
</feature>
<dbReference type="OrthoDB" id="2162994at2759"/>
<sequence length="715" mass="78342">MSYLVDDYDARLNPPPAFSEYPVHNRHALPGIGQTRCYWALLSSDLQFIYLDPVLQSHLEEQAGLLVGKSLLAFVHPDEQASAKQDLGGVLESRNLSGSVTRVRFSRLSKVRRQLGYNGPQSSWPEADKVSLDKDYMAVDIVTNWAADGLVLCFIHATVDLTPNDNNENSKTPWSNWCGTPQMSADQIDLLYHRLVVCLPPPPTMSRVFQILSNQGDRPLLMSWPPDPANGPSRRDFAELVKKVRIDTVAGGNDAKTSCTRRYQALQNMPSEFGGEVESIFLPHGNIIFACHKVSPTVRSNAATSSLPMQQLEYATQGYTHHQNSSYYEQGTGAPYSLPPLNPHTQSYNNFVLQQPSSGNSAYSSPRWAQDTTSAQSNQQWANDNGPPTAAYLDASQQPFSNRPVSPTYNYSTLSAGNSGSGETSPATDIVPPPRRRISPSASRETGPIRTNSNRPTGIQKCSSCKATSSPEWRKGPSGKKELCNACGLRYARSRAKKEGPNQTQQRRRKEKVLVAKRESMEPSPVFNPRRSYGETSFSSTGSASGSEIYPHSAQPQPRHSLENLTPSPSPPGSNMNFVHYAPGANDTRSSYSGGMNNFYSSSVPSPLASQQVLHAHTSQQPTVPSQHPHMNNTQLPPLGQLSAYAGRLSPLIPPHSSMGPGGAGGASHLHGSYERDVRDTMTSQRDRDAFRDLPPTPLSAEPRIPPRRSILTQQ</sequence>
<protein>
    <recommendedName>
        <fullName evidence="8">GATA-type domain-containing protein</fullName>
    </recommendedName>
</protein>
<feature type="compositionally biased region" description="Polar residues" evidence="7">
    <location>
        <begin position="395"/>
        <end position="427"/>
    </location>
</feature>
<feature type="compositionally biased region" description="Basic and acidic residues" evidence="7">
    <location>
        <begin position="672"/>
        <end position="692"/>
    </location>
</feature>
<dbReference type="GO" id="GO:0008270">
    <property type="term" value="F:zinc ion binding"/>
    <property type="evidence" value="ECO:0007669"/>
    <property type="project" value="UniProtKB-KW"/>
</dbReference>
<dbReference type="InterPro" id="IPR013088">
    <property type="entry name" value="Znf_NHR/GATA"/>
</dbReference>
<evidence type="ECO:0000256" key="3">
    <source>
        <dbReference type="ARBA" id="ARBA00022833"/>
    </source>
</evidence>
<feature type="compositionally biased region" description="Polar residues" evidence="7">
    <location>
        <begin position="610"/>
        <end position="636"/>
    </location>
</feature>
<dbReference type="PROSITE" id="PS00344">
    <property type="entry name" value="GATA_ZN_FINGER_1"/>
    <property type="match status" value="1"/>
</dbReference>
<dbReference type="SMART" id="SM00401">
    <property type="entry name" value="ZnF_GATA"/>
    <property type="match status" value="1"/>
</dbReference>
<evidence type="ECO:0000313" key="9">
    <source>
        <dbReference type="EMBL" id="KAF5327903.1"/>
    </source>
</evidence>
<dbReference type="GO" id="GO:0043565">
    <property type="term" value="F:sequence-specific DNA binding"/>
    <property type="evidence" value="ECO:0007669"/>
    <property type="project" value="InterPro"/>
</dbReference>
<feature type="region of interest" description="Disordered" evidence="7">
    <location>
        <begin position="610"/>
        <end position="715"/>
    </location>
</feature>
<evidence type="ECO:0000313" key="10">
    <source>
        <dbReference type="Proteomes" id="UP000567179"/>
    </source>
</evidence>
<dbReference type="EMBL" id="JAACJJ010000014">
    <property type="protein sequence ID" value="KAF5327903.1"/>
    <property type="molecule type" value="Genomic_DNA"/>
</dbReference>
<gene>
    <name evidence="9" type="ORF">D9619_004906</name>
</gene>
<evidence type="ECO:0000256" key="6">
    <source>
        <dbReference type="PROSITE-ProRule" id="PRU00094"/>
    </source>
</evidence>
<dbReference type="PANTHER" id="PTHR47172">
    <property type="entry name" value="OS01G0976800 PROTEIN"/>
    <property type="match status" value="1"/>
</dbReference>
<evidence type="ECO:0000256" key="7">
    <source>
        <dbReference type="SAM" id="MobiDB-lite"/>
    </source>
</evidence>
<keyword evidence="10" id="KW-1185">Reference proteome</keyword>
<evidence type="ECO:0000259" key="8">
    <source>
        <dbReference type="PROSITE" id="PS50114"/>
    </source>
</evidence>
<keyword evidence="4" id="KW-0805">Transcription regulation</keyword>
<evidence type="ECO:0000256" key="4">
    <source>
        <dbReference type="ARBA" id="ARBA00023015"/>
    </source>
</evidence>
<dbReference type="InterPro" id="IPR000679">
    <property type="entry name" value="Znf_GATA"/>
</dbReference>
<feature type="compositionally biased region" description="Polar residues" evidence="7">
    <location>
        <begin position="370"/>
        <end position="383"/>
    </location>
</feature>
<accession>A0A8H5BRA2</accession>
<keyword evidence="5" id="KW-0804">Transcription</keyword>
<feature type="compositionally biased region" description="Basic and acidic residues" evidence="7">
    <location>
        <begin position="512"/>
        <end position="521"/>
    </location>
</feature>
<organism evidence="9 10">
    <name type="scientific">Psilocybe cf. subviscida</name>
    <dbReference type="NCBI Taxonomy" id="2480587"/>
    <lineage>
        <taxon>Eukaryota</taxon>
        <taxon>Fungi</taxon>
        <taxon>Dikarya</taxon>
        <taxon>Basidiomycota</taxon>
        <taxon>Agaricomycotina</taxon>
        <taxon>Agaricomycetes</taxon>
        <taxon>Agaricomycetidae</taxon>
        <taxon>Agaricales</taxon>
        <taxon>Agaricineae</taxon>
        <taxon>Strophariaceae</taxon>
        <taxon>Psilocybe</taxon>
    </lineage>
</organism>
<dbReference type="PROSITE" id="PS50114">
    <property type="entry name" value="GATA_ZN_FINGER_2"/>
    <property type="match status" value="1"/>
</dbReference>
<dbReference type="GO" id="GO:0006355">
    <property type="term" value="P:regulation of DNA-templated transcription"/>
    <property type="evidence" value="ECO:0007669"/>
    <property type="project" value="InterPro"/>
</dbReference>
<dbReference type="Proteomes" id="UP000567179">
    <property type="component" value="Unassembled WGS sequence"/>
</dbReference>
<name>A0A8H5BRA2_9AGAR</name>
<feature type="compositionally biased region" description="Polar residues" evidence="7">
    <location>
        <begin position="554"/>
        <end position="577"/>
    </location>
</feature>
<reference evidence="9 10" key="1">
    <citation type="journal article" date="2020" name="ISME J.">
        <title>Uncovering the hidden diversity of litter-decomposition mechanisms in mushroom-forming fungi.</title>
        <authorList>
            <person name="Floudas D."/>
            <person name="Bentzer J."/>
            <person name="Ahren D."/>
            <person name="Johansson T."/>
            <person name="Persson P."/>
            <person name="Tunlid A."/>
        </authorList>
    </citation>
    <scope>NUCLEOTIDE SEQUENCE [LARGE SCALE GENOMIC DNA]</scope>
    <source>
        <strain evidence="9 10">CBS 101986</strain>
    </source>
</reference>
<evidence type="ECO:0000256" key="5">
    <source>
        <dbReference type="ARBA" id="ARBA00023163"/>
    </source>
</evidence>
<keyword evidence="3" id="KW-0862">Zinc</keyword>
<feature type="region of interest" description="Disordered" evidence="7">
    <location>
        <begin position="324"/>
        <end position="480"/>
    </location>
</feature>
<evidence type="ECO:0000256" key="1">
    <source>
        <dbReference type="ARBA" id="ARBA00022723"/>
    </source>
</evidence>
<keyword evidence="2 6" id="KW-0863">Zinc-finger</keyword>